<accession>A0A151JP07</accession>
<dbReference type="EMBL" id="KQ978783">
    <property type="protein sequence ID" value="KYN28367.1"/>
    <property type="molecule type" value="Genomic_DNA"/>
</dbReference>
<dbReference type="Pfam" id="PF23055">
    <property type="entry name" value="DUF7041"/>
    <property type="match status" value="1"/>
</dbReference>
<dbReference type="Proteomes" id="UP000078492">
    <property type="component" value="Unassembled WGS sequence"/>
</dbReference>
<gene>
    <name evidence="2" type="ORF">ALC57_02206</name>
</gene>
<evidence type="ECO:0000259" key="1">
    <source>
        <dbReference type="Pfam" id="PF23055"/>
    </source>
</evidence>
<sequence length="206" mass="23605">MHEDEAVRLPLPEQQEAQLQVPLQPARANQESRVDLTTGFFMPGSEVSRVGMRMPEFTPADPELWFNIVDRSFQAAGITSEMTKFGYALTALGPRYTAEVRNIIMSPPAERPYEALKAELIKRLSLFQNHKTRRLLEHEEIRDRKPSQFLHFRSLVGNVVGNQILRTIWLSWLSAYIQPHLVTWTADTIDQLTDTADAIVEAPFFK</sequence>
<feature type="domain" description="DUF7041" evidence="1">
    <location>
        <begin position="54"/>
        <end position="137"/>
    </location>
</feature>
<reference evidence="2 3" key="1">
    <citation type="submission" date="2015-09" db="EMBL/GenBank/DDBJ databases">
        <title>Trachymyrmex cornetzi WGS genome.</title>
        <authorList>
            <person name="Nygaard S."/>
            <person name="Hu H."/>
            <person name="Boomsma J."/>
            <person name="Zhang G."/>
        </authorList>
    </citation>
    <scope>NUCLEOTIDE SEQUENCE [LARGE SCALE GENOMIC DNA]</scope>
    <source>
        <strain evidence="2">Tcor2-1</strain>
        <tissue evidence="2">Whole body</tissue>
    </source>
</reference>
<dbReference type="PANTHER" id="PTHR33327">
    <property type="entry name" value="ENDONUCLEASE"/>
    <property type="match status" value="1"/>
</dbReference>
<keyword evidence="3" id="KW-1185">Reference proteome</keyword>
<dbReference type="PANTHER" id="PTHR33327:SF3">
    <property type="entry name" value="RNA-DIRECTED DNA POLYMERASE"/>
    <property type="match status" value="1"/>
</dbReference>
<dbReference type="AlphaFoldDB" id="A0A151JP07"/>
<proteinExistence type="predicted"/>
<evidence type="ECO:0000313" key="3">
    <source>
        <dbReference type="Proteomes" id="UP000078492"/>
    </source>
</evidence>
<protein>
    <recommendedName>
        <fullName evidence="1">DUF7041 domain-containing protein</fullName>
    </recommendedName>
</protein>
<name>A0A151JP07_9HYME</name>
<dbReference type="InterPro" id="IPR055469">
    <property type="entry name" value="DUF7041"/>
</dbReference>
<evidence type="ECO:0000313" key="2">
    <source>
        <dbReference type="EMBL" id="KYN28367.1"/>
    </source>
</evidence>
<organism evidence="2 3">
    <name type="scientific">Trachymyrmex cornetzi</name>
    <dbReference type="NCBI Taxonomy" id="471704"/>
    <lineage>
        <taxon>Eukaryota</taxon>
        <taxon>Metazoa</taxon>
        <taxon>Ecdysozoa</taxon>
        <taxon>Arthropoda</taxon>
        <taxon>Hexapoda</taxon>
        <taxon>Insecta</taxon>
        <taxon>Pterygota</taxon>
        <taxon>Neoptera</taxon>
        <taxon>Endopterygota</taxon>
        <taxon>Hymenoptera</taxon>
        <taxon>Apocrita</taxon>
        <taxon>Aculeata</taxon>
        <taxon>Formicoidea</taxon>
        <taxon>Formicidae</taxon>
        <taxon>Myrmicinae</taxon>
        <taxon>Trachymyrmex</taxon>
    </lineage>
</organism>
<dbReference type="STRING" id="471704.A0A151JP07"/>